<comment type="caution">
    <text evidence="1">The sequence shown here is derived from an EMBL/GenBank/DDBJ whole genome shotgun (WGS) entry which is preliminary data.</text>
</comment>
<evidence type="ECO:0000313" key="2">
    <source>
        <dbReference type="Proteomes" id="UP001349994"/>
    </source>
</evidence>
<accession>A0ABU6IF96</accession>
<evidence type="ECO:0000313" key="1">
    <source>
        <dbReference type="EMBL" id="MEC4175105.1"/>
    </source>
</evidence>
<keyword evidence="2" id="KW-1185">Reference proteome</keyword>
<reference evidence="1 2" key="1">
    <citation type="submission" date="2024-01" db="EMBL/GenBank/DDBJ databases">
        <title>novel species in genus Adlercreutzia.</title>
        <authorList>
            <person name="Liu X."/>
        </authorList>
    </citation>
    <scope>NUCLEOTIDE SEQUENCE [LARGE SCALE GENOMIC DNA]</scope>
    <source>
        <strain evidence="1 2">R7</strain>
    </source>
</reference>
<dbReference type="EMBL" id="JAYMFF010000002">
    <property type="protein sequence ID" value="MEC4175105.1"/>
    <property type="molecule type" value="Genomic_DNA"/>
</dbReference>
<name>A0ABU6IF96_9ACTN</name>
<organism evidence="1 2">
    <name type="scientific">Adlercreutzia wanghongyangiae</name>
    <dbReference type="NCBI Taxonomy" id="3111451"/>
    <lineage>
        <taxon>Bacteria</taxon>
        <taxon>Bacillati</taxon>
        <taxon>Actinomycetota</taxon>
        <taxon>Coriobacteriia</taxon>
        <taxon>Eggerthellales</taxon>
        <taxon>Eggerthellaceae</taxon>
        <taxon>Adlercreutzia</taxon>
    </lineage>
</organism>
<sequence>MGVQSNYASKYKRRLLESGVIGDVGQGRYTIDLPGFKEYVQESLI</sequence>
<dbReference type="RefSeq" id="WP_338208672.1">
    <property type="nucleotide sequence ID" value="NZ_JAYMFF010000002.1"/>
</dbReference>
<protein>
    <submittedName>
        <fullName evidence="1">Uncharacterized protein</fullName>
    </submittedName>
</protein>
<proteinExistence type="predicted"/>
<gene>
    <name evidence="1" type="ORF">VIN30_01405</name>
</gene>
<dbReference type="Proteomes" id="UP001349994">
    <property type="component" value="Unassembled WGS sequence"/>
</dbReference>